<name>A0A6N0JE00_ACHDE</name>
<protein>
    <submittedName>
        <fullName evidence="3">FecR domain-containing protein</fullName>
    </submittedName>
</protein>
<evidence type="ECO:0000259" key="1">
    <source>
        <dbReference type="Pfam" id="PF04773"/>
    </source>
</evidence>
<dbReference type="InterPro" id="IPR006860">
    <property type="entry name" value="FecR"/>
</dbReference>
<dbReference type="PIRSF" id="PIRSF018266">
    <property type="entry name" value="FecR"/>
    <property type="match status" value="1"/>
</dbReference>
<dbReference type="PANTHER" id="PTHR30273">
    <property type="entry name" value="PERIPLASMIC SIGNAL SENSOR AND SIGMA FACTOR ACTIVATOR FECR-RELATED"/>
    <property type="match status" value="1"/>
</dbReference>
<dbReference type="InterPro" id="IPR032623">
    <property type="entry name" value="FecR_N"/>
</dbReference>
<accession>A0A6N0JE00</accession>
<dbReference type="AlphaFoldDB" id="A0A6N0JE00"/>
<dbReference type="Proteomes" id="UP000509782">
    <property type="component" value="Chromosome"/>
</dbReference>
<dbReference type="Gene3D" id="2.60.120.1440">
    <property type="match status" value="1"/>
</dbReference>
<sequence length="341" mass="37173">MLLCPGAFRLTRKAGGAAMYAGGLPLAPRVAEEASRWYVLFMSGAATDEDRRAWRDWCAADPDHERAWDHLARADARMRELAGKPAYEALSRERRQQGRRRALLSAGFLAACIGPAIWAADRNRWLRLSPDFTTAVGERRDVDLPDGTRITLNTDTGIDVRFEGGERLIRLRRGEILVATGHAAPYASMPLGVETEFGRVQALGTRFSVRQGTDATHVALFDGAVEIKPVGQGGAGLLLTKGQTAKVSAGRAQATRPAGEADMAWLRGELAADNMPLAEFLAELSRYRPGVISCDERAGRLRISGLFPLADTDRVLAAVGRLLDVRIVRRTPYWVVVSAQG</sequence>
<organism evidence="3 4">
    <name type="scientific">Achromobacter denitrificans</name>
    <name type="common">Alcaligenes denitrificans</name>
    <dbReference type="NCBI Taxonomy" id="32002"/>
    <lineage>
        <taxon>Bacteria</taxon>
        <taxon>Pseudomonadati</taxon>
        <taxon>Pseudomonadota</taxon>
        <taxon>Betaproteobacteria</taxon>
        <taxon>Burkholderiales</taxon>
        <taxon>Alcaligenaceae</taxon>
        <taxon>Achromobacter</taxon>
    </lineage>
</organism>
<evidence type="ECO:0000313" key="3">
    <source>
        <dbReference type="EMBL" id="QKQ45252.1"/>
    </source>
</evidence>
<dbReference type="EMBL" id="CP054569">
    <property type="protein sequence ID" value="QKQ45252.1"/>
    <property type="molecule type" value="Genomic_DNA"/>
</dbReference>
<dbReference type="PANTHER" id="PTHR30273:SF2">
    <property type="entry name" value="PROTEIN FECR"/>
    <property type="match status" value="1"/>
</dbReference>
<gene>
    <name evidence="3" type="ORF">FOC81_00390</name>
</gene>
<feature type="domain" description="FecR N-terminal" evidence="2">
    <location>
        <begin position="32"/>
        <end position="73"/>
    </location>
</feature>
<evidence type="ECO:0000313" key="4">
    <source>
        <dbReference type="Proteomes" id="UP000509782"/>
    </source>
</evidence>
<proteinExistence type="predicted"/>
<dbReference type="GO" id="GO:0016989">
    <property type="term" value="F:sigma factor antagonist activity"/>
    <property type="evidence" value="ECO:0007669"/>
    <property type="project" value="TreeGrafter"/>
</dbReference>
<evidence type="ECO:0000259" key="2">
    <source>
        <dbReference type="Pfam" id="PF16220"/>
    </source>
</evidence>
<dbReference type="Pfam" id="PF16220">
    <property type="entry name" value="DUF4880"/>
    <property type="match status" value="1"/>
</dbReference>
<reference evidence="3 4" key="1">
    <citation type="submission" date="2020-05" db="EMBL/GenBank/DDBJ databases">
        <title>FDA dAtabase for Regulatory Grade micrObial Sequences (FDA-ARGOS): Supporting development and validation of Infectious Disease Dx tests.</title>
        <authorList>
            <person name="Sproer C."/>
            <person name="Gronow S."/>
            <person name="Severitt S."/>
            <person name="Schroder I."/>
            <person name="Tallon L."/>
            <person name="Sadzewicz L."/>
            <person name="Zhao X."/>
            <person name="Vavikolanu K."/>
            <person name="Mehta A."/>
            <person name="Aluvathingal J."/>
            <person name="Nadendla S."/>
            <person name="Myers T."/>
            <person name="Yan Y."/>
            <person name="Sichtig H."/>
        </authorList>
    </citation>
    <scope>NUCLEOTIDE SEQUENCE [LARGE SCALE GENOMIC DNA]</scope>
    <source>
        <strain evidence="3 4">FDAARGOS_787</strain>
    </source>
</reference>
<dbReference type="Pfam" id="PF04773">
    <property type="entry name" value="FecR"/>
    <property type="match status" value="1"/>
</dbReference>
<dbReference type="InterPro" id="IPR012373">
    <property type="entry name" value="Ferrdict_sens_TM"/>
</dbReference>
<feature type="domain" description="FecR protein" evidence="1">
    <location>
        <begin position="132"/>
        <end position="226"/>
    </location>
</feature>